<accession>A0ABY1J6S0</accession>
<sequence>MVFFYAKNLAQNTNIKKSQISKHSVYEIWDFYIITLICKPNTSN</sequence>
<evidence type="ECO:0000313" key="1">
    <source>
        <dbReference type="EMBL" id="SHM94631.1"/>
    </source>
</evidence>
<proteinExistence type="predicted"/>
<evidence type="ECO:0000313" key="2">
    <source>
        <dbReference type="Proteomes" id="UP000184216"/>
    </source>
</evidence>
<name>A0ABY1J6S0_9FLAO</name>
<keyword evidence="2" id="KW-1185">Reference proteome</keyword>
<organism evidence="1 2">
    <name type="scientific">Flavobacterium pectinovorum</name>
    <dbReference type="NCBI Taxonomy" id="29533"/>
    <lineage>
        <taxon>Bacteria</taxon>
        <taxon>Pseudomonadati</taxon>
        <taxon>Bacteroidota</taxon>
        <taxon>Flavobacteriia</taxon>
        <taxon>Flavobacteriales</taxon>
        <taxon>Flavobacteriaceae</taxon>
        <taxon>Flavobacterium</taxon>
    </lineage>
</organism>
<reference evidence="1 2" key="1">
    <citation type="submission" date="2016-11" db="EMBL/GenBank/DDBJ databases">
        <authorList>
            <person name="Varghese N."/>
            <person name="Submissions S."/>
        </authorList>
    </citation>
    <scope>NUCLEOTIDE SEQUENCE [LARGE SCALE GENOMIC DNA]</scope>
    <source>
        <strain evidence="1 2">DSM 6368</strain>
    </source>
</reference>
<comment type="caution">
    <text evidence="1">The sequence shown here is derived from an EMBL/GenBank/DDBJ whole genome shotgun (WGS) entry which is preliminary data.</text>
</comment>
<dbReference type="EMBL" id="FRBX01000005">
    <property type="protein sequence ID" value="SHM94631.1"/>
    <property type="molecule type" value="Genomic_DNA"/>
</dbReference>
<dbReference type="Proteomes" id="UP000184216">
    <property type="component" value="Unassembled WGS sequence"/>
</dbReference>
<protein>
    <submittedName>
        <fullName evidence="1">Uncharacterized protein</fullName>
    </submittedName>
</protein>
<gene>
    <name evidence="1" type="ORF">SAMN05444387_3535</name>
</gene>